<dbReference type="FunFam" id="2.60.40.10:FF:000365">
    <property type="entry name" value="If kappa light chain"/>
    <property type="match status" value="1"/>
</dbReference>
<evidence type="ECO:0000256" key="5">
    <source>
        <dbReference type="SAM" id="SignalP"/>
    </source>
</evidence>
<keyword evidence="1" id="KW-0391">Immunity</keyword>
<evidence type="ECO:0000256" key="1">
    <source>
        <dbReference type="ARBA" id="ARBA00022859"/>
    </source>
</evidence>
<dbReference type="InterPro" id="IPR050150">
    <property type="entry name" value="IgV_Light_Chain"/>
</dbReference>
<dbReference type="AlphaFoldDB" id="A0A8C9DTP8"/>
<dbReference type="Pfam" id="PF07686">
    <property type="entry name" value="V-set"/>
    <property type="match status" value="1"/>
</dbReference>
<proteinExistence type="predicted"/>
<dbReference type="GO" id="GO:0005886">
    <property type="term" value="C:plasma membrane"/>
    <property type="evidence" value="ECO:0007669"/>
    <property type="project" value="UniProtKB-ARBA"/>
</dbReference>
<dbReference type="GO" id="GO:0005576">
    <property type="term" value="C:extracellular region"/>
    <property type="evidence" value="ECO:0007669"/>
    <property type="project" value="UniProtKB-ARBA"/>
</dbReference>
<name>A0A8C9DTP8_PROSS</name>
<keyword evidence="3" id="KW-0393">Immunoglobulin domain</keyword>
<dbReference type="SMART" id="SM00406">
    <property type="entry name" value="IGv"/>
    <property type="match status" value="1"/>
</dbReference>
<evidence type="ECO:0000313" key="8">
    <source>
        <dbReference type="Proteomes" id="UP000694414"/>
    </source>
</evidence>
<dbReference type="InterPro" id="IPR003599">
    <property type="entry name" value="Ig_sub"/>
</dbReference>
<evidence type="ECO:0000259" key="6">
    <source>
        <dbReference type="PROSITE" id="PS50835"/>
    </source>
</evidence>
<dbReference type="InterPro" id="IPR013783">
    <property type="entry name" value="Ig-like_fold"/>
</dbReference>
<dbReference type="InterPro" id="IPR007110">
    <property type="entry name" value="Ig-like_dom"/>
</dbReference>
<dbReference type="PANTHER" id="PTHR23267">
    <property type="entry name" value="IMMUNOGLOBULIN LIGHT CHAIN"/>
    <property type="match status" value="1"/>
</dbReference>
<feature type="signal peptide" evidence="5">
    <location>
        <begin position="1"/>
        <end position="20"/>
    </location>
</feature>
<keyword evidence="5" id="KW-0732">Signal</keyword>
<evidence type="ECO:0000256" key="3">
    <source>
        <dbReference type="ARBA" id="ARBA00023319"/>
    </source>
</evidence>
<evidence type="ECO:0000256" key="2">
    <source>
        <dbReference type="ARBA" id="ARBA00023130"/>
    </source>
</evidence>
<keyword evidence="2" id="KW-1064">Adaptive immunity</keyword>
<reference evidence="7" key="2">
    <citation type="submission" date="2025-09" db="UniProtKB">
        <authorList>
            <consortium name="Ensembl"/>
        </authorList>
    </citation>
    <scope>IDENTIFICATION</scope>
</reference>
<dbReference type="InterPro" id="IPR013106">
    <property type="entry name" value="Ig_V-set"/>
</dbReference>
<evidence type="ECO:0000313" key="7">
    <source>
        <dbReference type="Ensembl" id="ENSPSMP00000032801.1"/>
    </source>
</evidence>
<dbReference type="Gene3D" id="2.60.40.10">
    <property type="entry name" value="Immunoglobulins"/>
    <property type="match status" value="1"/>
</dbReference>
<dbReference type="GO" id="GO:0019814">
    <property type="term" value="C:immunoglobulin complex"/>
    <property type="evidence" value="ECO:0007669"/>
    <property type="project" value="UniProtKB-KW"/>
</dbReference>
<feature type="domain" description="Ig-like" evidence="6">
    <location>
        <begin position="16"/>
        <end position="113"/>
    </location>
</feature>
<evidence type="ECO:0000256" key="4">
    <source>
        <dbReference type="ARBA" id="ARBA00043265"/>
    </source>
</evidence>
<keyword evidence="4" id="KW-1280">Immunoglobulin</keyword>
<reference evidence="7" key="1">
    <citation type="submission" date="2025-08" db="UniProtKB">
        <authorList>
            <consortium name="Ensembl"/>
        </authorList>
    </citation>
    <scope>IDENTIFICATION</scope>
</reference>
<dbReference type="PROSITE" id="PS50835">
    <property type="entry name" value="IG_LIKE"/>
    <property type="match status" value="1"/>
</dbReference>
<dbReference type="InterPro" id="IPR036179">
    <property type="entry name" value="Ig-like_dom_sf"/>
</dbReference>
<protein>
    <recommendedName>
        <fullName evidence="6">Ig-like domain-containing protein</fullName>
    </recommendedName>
</protein>
<keyword evidence="8" id="KW-1185">Reference proteome</keyword>
<dbReference type="GeneTree" id="ENSGT00940000153770"/>
<dbReference type="GO" id="GO:0002250">
    <property type="term" value="P:adaptive immune response"/>
    <property type="evidence" value="ECO:0007669"/>
    <property type="project" value="UniProtKB-KW"/>
</dbReference>
<dbReference type="Ensembl" id="ENSPSMT00000037821.1">
    <property type="protein sequence ID" value="ENSPSMP00000032801.1"/>
    <property type="gene ID" value="ENSPSMG00000022670.1"/>
</dbReference>
<sequence length="208" mass="22576">MRLPAQLLGLLMLWVPGSRGEIVMTQTPLSLPVTPGESASISCRSSQSLLHTDGKTYLNWCLQKPGQSPQLLIYLVSNRFSGVPDRFIGSGSGTDFTLKISKVEAEDVGVYYCMQDLQLPPTVVQPRTQISLAEWPTCSNVLLVLETGRQILCICAAGSYERTQGNSLLLKAPEHACFRCASGITCLWPVSCDSLGINSRTVQGVKCP</sequence>
<organism evidence="7 8">
    <name type="scientific">Prolemur simus</name>
    <name type="common">Greater bamboo lemur</name>
    <name type="synonym">Hapalemur simus</name>
    <dbReference type="NCBI Taxonomy" id="1328070"/>
    <lineage>
        <taxon>Eukaryota</taxon>
        <taxon>Metazoa</taxon>
        <taxon>Chordata</taxon>
        <taxon>Craniata</taxon>
        <taxon>Vertebrata</taxon>
        <taxon>Euteleostomi</taxon>
        <taxon>Mammalia</taxon>
        <taxon>Eutheria</taxon>
        <taxon>Euarchontoglires</taxon>
        <taxon>Primates</taxon>
        <taxon>Strepsirrhini</taxon>
        <taxon>Lemuriformes</taxon>
        <taxon>Lemuridae</taxon>
        <taxon>Prolemur</taxon>
    </lineage>
</organism>
<dbReference type="Proteomes" id="UP000694414">
    <property type="component" value="Unplaced"/>
</dbReference>
<dbReference type="SMART" id="SM00409">
    <property type="entry name" value="IG"/>
    <property type="match status" value="1"/>
</dbReference>
<dbReference type="SUPFAM" id="SSF48726">
    <property type="entry name" value="Immunoglobulin"/>
    <property type="match status" value="1"/>
</dbReference>
<feature type="chain" id="PRO_5034362289" description="Ig-like domain-containing protein" evidence="5">
    <location>
        <begin position="21"/>
        <end position="208"/>
    </location>
</feature>
<accession>A0A8C9DTP8</accession>